<organism evidence="3 4">
    <name type="scientific">Lactuca saligna</name>
    <name type="common">Willowleaf lettuce</name>
    <dbReference type="NCBI Taxonomy" id="75948"/>
    <lineage>
        <taxon>Eukaryota</taxon>
        <taxon>Viridiplantae</taxon>
        <taxon>Streptophyta</taxon>
        <taxon>Embryophyta</taxon>
        <taxon>Tracheophyta</taxon>
        <taxon>Spermatophyta</taxon>
        <taxon>Magnoliopsida</taxon>
        <taxon>eudicotyledons</taxon>
        <taxon>Gunneridae</taxon>
        <taxon>Pentapetalae</taxon>
        <taxon>asterids</taxon>
        <taxon>campanulids</taxon>
        <taxon>Asterales</taxon>
        <taxon>Asteraceae</taxon>
        <taxon>Cichorioideae</taxon>
        <taxon>Cichorieae</taxon>
        <taxon>Lactucinae</taxon>
        <taxon>Lactuca</taxon>
    </lineage>
</organism>
<reference evidence="3" key="1">
    <citation type="submission" date="2023-04" db="EMBL/GenBank/DDBJ databases">
        <authorList>
            <person name="Vijverberg K."/>
            <person name="Xiong W."/>
            <person name="Schranz E."/>
        </authorList>
    </citation>
    <scope>NUCLEOTIDE SEQUENCE</scope>
</reference>
<dbReference type="Gene3D" id="3.30.200.20">
    <property type="entry name" value="Phosphorylase Kinase, domain 1"/>
    <property type="match status" value="1"/>
</dbReference>
<dbReference type="PANTHER" id="PTHR27003">
    <property type="entry name" value="OS07G0166700 PROTEIN"/>
    <property type="match status" value="1"/>
</dbReference>
<dbReference type="InterPro" id="IPR045272">
    <property type="entry name" value="ANXUR1/2-like"/>
</dbReference>
<dbReference type="EMBL" id="OX465077">
    <property type="protein sequence ID" value="CAI9267792.1"/>
    <property type="molecule type" value="Genomic_DNA"/>
</dbReference>
<keyword evidence="1" id="KW-0547">Nucleotide-binding</keyword>
<dbReference type="InterPro" id="IPR000719">
    <property type="entry name" value="Prot_kinase_dom"/>
</dbReference>
<dbReference type="InterPro" id="IPR001245">
    <property type="entry name" value="Ser-Thr/Tyr_kinase_cat_dom"/>
</dbReference>
<dbReference type="PROSITE" id="PS00107">
    <property type="entry name" value="PROTEIN_KINASE_ATP"/>
    <property type="match status" value="1"/>
</dbReference>
<dbReference type="Proteomes" id="UP001177003">
    <property type="component" value="Chromosome 1"/>
</dbReference>
<dbReference type="GO" id="GO:0005524">
    <property type="term" value="F:ATP binding"/>
    <property type="evidence" value="ECO:0007669"/>
    <property type="project" value="UniProtKB-UniRule"/>
</dbReference>
<dbReference type="AlphaFoldDB" id="A0AA35VTY1"/>
<evidence type="ECO:0000313" key="4">
    <source>
        <dbReference type="Proteomes" id="UP001177003"/>
    </source>
</evidence>
<dbReference type="InterPro" id="IPR011009">
    <property type="entry name" value="Kinase-like_dom_sf"/>
</dbReference>
<keyword evidence="4" id="KW-1185">Reference proteome</keyword>
<accession>A0AA35VTY1</accession>
<dbReference type="InterPro" id="IPR025886">
    <property type="entry name" value="PP2-like"/>
</dbReference>
<dbReference type="GO" id="GO:0005886">
    <property type="term" value="C:plasma membrane"/>
    <property type="evidence" value="ECO:0007669"/>
    <property type="project" value="TreeGrafter"/>
</dbReference>
<keyword evidence="1" id="KW-0067">ATP-binding</keyword>
<name>A0AA35VTY1_LACSI</name>
<dbReference type="GO" id="GO:0004714">
    <property type="term" value="F:transmembrane receptor protein tyrosine kinase activity"/>
    <property type="evidence" value="ECO:0007669"/>
    <property type="project" value="InterPro"/>
</dbReference>
<dbReference type="Gene3D" id="1.10.510.10">
    <property type="entry name" value="Transferase(Phosphotransferase) domain 1"/>
    <property type="match status" value="1"/>
</dbReference>
<dbReference type="SUPFAM" id="SSF56112">
    <property type="entry name" value="Protein kinase-like (PK-like)"/>
    <property type="match status" value="1"/>
</dbReference>
<dbReference type="Pfam" id="PF14299">
    <property type="entry name" value="PP2"/>
    <property type="match status" value="1"/>
</dbReference>
<dbReference type="PROSITE" id="PS50011">
    <property type="entry name" value="PROTEIN_KINASE_DOM"/>
    <property type="match status" value="1"/>
</dbReference>
<feature type="domain" description="Protein kinase" evidence="2">
    <location>
        <begin position="30"/>
        <end position="314"/>
    </location>
</feature>
<dbReference type="GO" id="GO:0009506">
    <property type="term" value="C:plasmodesma"/>
    <property type="evidence" value="ECO:0007669"/>
    <property type="project" value="TreeGrafter"/>
</dbReference>
<feature type="binding site" evidence="1">
    <location>
        <position position="61"/>
    </location>
    <ligand>
        <name>ATP</name>
        <dbReference type="ChEBI" id="CHEBI:30616"/>
    </ligand>
</feature>
<gene>
    <name evidence="3" type="ORF">LSALG_LOCUS8254</name>
</gene>
<proteinExistence type="predicted"/>
<dbReference type="Pfam" id="PF07714">
    <property type="entry name" value="PK_Tyr_Ser-Thr"/>
    <property type="match status" value="1"/>
</dbReference>
<evidence type="ECO:0000256" key="1">
    <source>
        <dbReference type="PROSITE-ProRule" id="PRU10141"/>
    </source>
</evidence>
<dbReference type="PANTHER" id="PTHR27003:SF471">
    <property type="entry name" value="VASCULAR ENDOTHELIAL GROWTH FACTOR RECEPTOR 2 (VEGFR2)-RELATED"/>
    <property type="match status" value="1"/>
</dbReference>
<sequence length="689" mass="79540">MYIPSFVFGENHRDNLKISLEDINLATNNFSDNNLIGRGGSARVYRGEVTRANRCHTVAAKRLNSDGGQHKNEFMTELEILQDYKHESVISLVGFCYEIVENIIVYEFASRGSLVMHLKDYALTWMKRLQISIDIASGLDFLHGSGGDRQEVVIHRDIKSSSILLTDDWKAKICDFGLSLISPINSEMDFVTDNACGAINYRDPVYLKLGYLTAHSDIYSFGVVLIEILCGRLVHEDNSIQIADLTDLYKNHYENGTLNEIVFGGIKEQVVPESLITFQNLAYECLYHEREKRPTTHDVLLRLKKALEFQEDYVIWKPKLPNDYEEIFKMSNSCDVYSTEKKKELYNMLCKGILLQHDKVLFSLGDNGERNEMISARKFSYKHSLSHKWQSIPESRFPKVAKMSDLSNLKIRLKIRPQLLARGVNYSVRLFFKFCGPRKSLAKGMYVNLKYKLGIETLHAYFATWREDGWMMIELCRFSIDKEDIDFEFLLESFSRCYCGSRAIYVEGIQFLAIDNVKDEEIDELKNVPKVLKSDLNVVQLQKLPTNCEEIFNDGEKILLLVNGKKHLMLSAKAALLEYPNAMPFQMKPSTQSRFGEEIELLPQQVLRINCRIKSEWLSGDTECPRPWNLHDTNQAPKQRADGWMEVRVWKLNSKHKLENDHFHVKLKLIIYEGTMSGLILCGLEFRAM</sequence>
<protein>
    <recommendedName>
        <fullName evidence="2">Protein kinase domain-containing protein</fullName>
    </recommendedName>
</protein>
<evidence type="ECO:0000313" key="3">
    <source>
        <dbReference type="EMBL" id="CAI9267792.1"/>
    </source>
</evidence>
<evidence type="ECO:0000259" key="2">
    <source>
        <dbReference type="PROSITE" id="PS50011"/>
    </source>
</evidence>
<dbReference type="InterPro" id="IPR017441">
    <property type="entry name" value="Protein_kinase_ATP_BS"/>
</dbReference>